<accession>A0A6G1L9Y3</accession>
<keyword evidence="5" id="KW-1185">Reference proteome</keyword>
<dbReference type="SUPFAM" id="SSF48403">
    <property type="entry name" value="Ankyrin repeat"/>
    <property type="match status" value="1"/>
</dbReference>
<evidence type="ECO:0000313" key="4">
    <source>
        <dbReference type="EMBL" id="KAF2769741.1"/>
    </source>
</evidence>
<dbReference type="AlphaFoldDB" id="A0A6G1L9Y3"/>
<dbReference type="Proteomes" id="UP000799436">
    <property type="component" value="Unassembled WGS sequence"/>
</dbReference>
<evidence type="ECO:0000313" key="5">
    <source>
        <dbReference type="Proteomes" id="UP000799436"/>
    </source>
</evidence>
<sequence>MPAAAMSAPQLTLDEIDDLLFFTRANEADDLQQTVKALAQKYSCAEKDILQACIDPDTRNTVLHYCSANGLSDLLSRLLALLNTGEQSPTSDNTSVHLINAPNSQGNTPLHWAAYNGHLPVVQRLVDAGADMWVKNGAGHLAMFEAGRAEREDVVQFLLERGGKAVETGGREVVPSRDEEVEVDAGVGGSG</sequence>
<evidence type="ECO:0000256" key="2">
    <source>
        <dbReference type="ARBA" id="ARBA00023043"/>
    </source>
</evidence>
<dbReference type="Pfam" id="PF12796">
    <property type="entry name" value="Ank_2"/>
    <property type="match status" value="1"/>
</dbReference>
<gene>
    <name evidence="4" type="ORF">EJ03DRAFT_292476</name>
</gene>
<feature type="non-terminal residue" evidence="4">
    <location>
        <position position="191"/>
    </location>
</feature>
<dbReference type="PRINTS" id="PR01415">
    <property type="entry name" value="ANKYRIN"/>
</dbReference>
<dbReference type="PANTHER" id="PTHR24171">
    <property type="entry name" value="ANKYRIN REPEAT DOMAIN-CONTAINING PROTEIN 39-RELATED"/>
    <property type="match status" value="1"/>
</dbReference>
<keyword evidence="1" id="KW-0677">Repeat</keyword>
<dbReference type="InterPro" id="IPR036770">
    <property type="entry name" value="Ankyrin_rpt-contain_sf"/>
</dbReference>
<evidence type="ECO:0000256" key="3">
    <source>
        <dbReference type="PROSITE-ProRule" id="PRU00023"/>
    </source>
</evidence>
<dbReference type="PANTHER" id="PTHR24171:SF11">
    <property type="entry name" value="26S PROTEASOME NON-ATPASE REGULATORY SUBUNIT 10"/>
    <property type="match status" value="1"/>
</dbReference>
<protein>
    <submittedName>
        <fullName evidence="4">Ankyrin</fullName>
    </submittedName>
</protein>
<keyword evidence="2 3" id="KW-0040">ANK repeat</keyword>
<dbReference type="OrthoDB" id="10057496at2759"/>
<evidence type="ECO:0000256" key="1">
    <source>
        <dbReference type="ARBA" id="ARBA00022737"/>
    </source>
</evidence>
<organism evidence="4 5">
    <name type="scientific">Teratosphaeria nubilosa</name>
    <dbReference type="NCBI Taxonomy" id="161662"/>
    <lineage>
        <taxon>Eukaryota</taxon>
        <taxon>Fungi</taxon>
        <taxon>Dikarya</taxon>
        <taxon>Ascomycota</taxon>
        <taxon>Pezizomycotina</taxon>
        <taxon>Dothideomycetes</taxon>
        <taxon>Dothideomycetidae</taxon>
        <taxon>Mycosphaerellales</taxon>
        <taxon>Teratosphaeriaceae</taxon>
        <taxon>Teratosphaeria</taxon>
    </lineage>
</organism>
<dbReference type="GO" id="GO:0004842">
    <property type="term" value="F:ubiquitin-protein transferase activity"/>
    <property type="evidence" value="ECO:0007669"/>
    <property type="project" value="TreeGrafter"/>
</dbReference>
<reference evidence="4" key="1">
    <citation type="journal article" date="2020" name="Stud. Mycol.">
        <title>101 Dothideomycetes genomes: a test case for predicting lifestyles and emergence of pathogens.</title>
        <authorList>
            <person name="Haridas S."/>
            <person name="Albert R."/>
            <person name="Binder M."/>
            <person name="Bloem J."/>
            <person name="Labutti K."/>
            <person name="Salamov A."/>
            <person name="Andreopoulos B."/>
            <person name="Baker S."/>
            <person name="Barry K."/>
            <person name="Bills G."/>
            <person name="Bluhm B."/>
            <person name="Cannon C."/>
            <person name="Castanera R."/>
            <person name="Culley D."/>
            <person name="Daum C."/>
            <person name="Ezra D."/>
            <person name="Gonzalez J."/>
            <person name="Henrissat B."/>
            <person name="Kuo A."/>
            <person name="Liang C."/>
            <person name="Lipzen A."/>
            <person name="Lutzoni F."/>
            <person name="Magnuson J."/>
            <person name="Mondo S."/>
            <person name="Nolan M."/>
            <person name="Ohm R."/>
            <person name="Pangilinan J."/>
            <person name="Park H.-J."/>
            <person name="Ramirez L."/>
            <person name="Alfaro M."/>
            <person name="Sun H."/>
            <person name="Tritt A."/>
            <person name="Yoshinaga Y."/>
            <person name="Zwiers L.-H."/>
            <person name="Turgeon B."/>
            <person name="Goodwin S."/>
            <person name="Spatafora J."/>
            <person name="Crous P."/>
            <person name="Grigoriev I."/>
        </authorList>
    </citation>
    <scope>NUCLEOTIDE SEQUENCE</scope>
    <source>
        <strain evidence="4">CBS 116005</strain>
    </source>
</reference>
<dbReference type="InterPro" id="IPR002110">
    <property type="entry name" value="Ankyrin_rpt"/>
</dbReference>
<feature type="repeat" description="ANK" evidence="3">
    <location>
        <begin position="105"/>
        <end position="137"/>
    </location>
</feature>
<dbReference type="PROSITE" id="PS50297">
    <property type="entry name" value="ANK_REP_REGION"/>
    <property type="match status" value="1"/>
</dbReference>
<dbReference type="EMBL" id="ML995831">
    <property type="protein sequence ID" value="KAF2769741.1"/>
    <property type="molecule type" value="Genomic_DNA"/>
</dbReference>
<proteinExistence type="predicted"/>
<name>A0A6G1L9Y3_9PEZI</name>
<dbReference type="PROSITE" id="PS50088">
    <property type="entry name" value="ANK_REPEAT"/>
    <property type="match status" value="1"/>
</dbReference>
<dbReference type="GO" id="GO:0085020">
    <property type="term" value="P:protein K6-linked ubiquitination"/>
    <property type="evidence" value="ECO:0007669"/>
    <property type="project" value="TreeGrafter"/>
</dbReference>
<dbReference type="Gene3D" id="1.25.40.20">
    <property type="entry name" value="Ankyrin repeat-containing domain"/>
    <property type="match status" value="1"/>
</dbReference>
<dbReference type="SMART" id="SM00248">
    <property type="entry name" value="ANK"/>
    <property type="match status" value="3"/>
</dbReference>